<accession>A0A0P0N1W4</accession>
<feature type="domain" description="ArnR1-like winged helix-turn-helix" evidence="1">
    <location>
        <begin position="7"/>
        <end position="82"/>
    </location>
</feature>
<dbReference type="Pfam" id="PF14947">
    <property type="entry name" value="HTH_45"/>
    <property type="match status" value="1"/>
</dbReference>
<dbReference type="InterPro" id="IPR036390">
    <property type="entry name" value="WH_DNA-bd_sf"/>
</dbReference>
<dbReference type="GeneID" id="26098576"/>
<dbReference type="KEGG" id="pdl:Pyrde_0249"/>
<dbReference type="AlphaFoldDB" id="A0A0P0N1W4"/>
<dbReference type="RefSeq" id="WP_055407531.1">
    <property type="nucleotide sequence ID" value="NZ_CP013011.1"/>
</dbReference>
<dbReference type="OrthoDB" id="21320at2157"/>
<gene>
    <name evidence="3" type="ORF">Pdsh_07800</name>
    <name evidence="2" type="ORF">Pyrde_0249</name>
</gene>
<dbReference type="Proteomes" id="UP000196694">
    <property type="component" value="Unassembled WGS sequence"/>
</dbReference>
<dbReference type="InterPro" id="IPR036388">
    <property type="entry name" value="WH-like_DNA-bd_sf"/>
</dbReference>
<name>A0A0P0N1W4_9CREN</name>
<dbReference type="EMBL" id="NCQP01000006">
    <property type="protein sequence ID" value="OWJ54369.1"/>
    <property type="molecule type" value="Genomic_DNA"/>
</dbReference>
<dbReference type="Gene3D" id="1.10.10.10">
    <property type="entry name" value="Winged helix-like DNA-binding domain superfamily/Winged helix DNA-binding domain"/>
    <property type="match status" value="1"/>
</dbReference>
<evidence type="ECO:0000313" key="2">
    <source>
        <dbReference type="EMBL" id="ALL00299.1"/>
    </source>
</evidence>
<dbReference type="SUPFAM" id="SSF46785">
    <property type="entry name" value="Winged helix' DNA-binding domain"/>
    <property type="match status" value="1"/>
</dbReference>
<evidence type="ECO:0000259" key="1">
    <source>
        <dbReference type="Pfam" id="PF14947"/>
    </source>
</evidence>
<reference evidence="2 4" key="1">
    <citation type="submission" date="2015-10" db="EMBL/GenBank/DDBJ databases">
        <title>Complete genome sequence of hyperthermophilic archaeon Pyrodictium delaneyi Su06.</title>
        <authorList>
            <person name="Jung J.-H."/>
            <person name="Lin J."/>
            <person name="Holden J.F."/>
            <person name="Park C.-S."/>
        </authorList>
    </citation>
    <scope>NUCLEOTIDE SEQUENCE [LARGE SCALE GENOMIC DNA]</scope>
    <source>
        <strain evidence="2 4">Su06</strain>
    </source>
</reference>
<evidence type="ECO:0000313" key="5">
    <source>
        <dbReference type="Proteomes" id="UP000196694"/>
    </source>
</evidence>
<dbReference type="STRING" id="1273541.Pyrde_0249"/>
<reference evidence="3 5" key="2">
    <citation type="submission" date="2017-05" db="EMBL/GenBank/DDBJ databases">
        <title>The draft genome of the hyperthermophilic archaeon 'Pyrodictium delaneyi strain Hulk', an iron and nitrate reducer, reveals the capacity for sulfate reduction.</title>
        <authorList>
            <person name="Demey L.M."/>
            <person name="Miller C."/>
            <person name="Manzella M."/>
            <person name="Reguera G."/>
            <person name="Kashefi K."/>
        </authorList>
    </citation>
    <scope>NUCLEOTIDE SEQUENCE [LARGE SCALE GENOMIC DNA]</scope>
    <source>
        <strain evidence="3 5">Hulk</strain>
    </source>
</reference>
<dbReference type="EMBL" id="CP013011">
    <property type="protein sequence ID" value="ALL00299.1"/>
    <property type="molecule type" value="Genomic_DNA"/>
</dbReference>
<protein>
    <submittedName>
        <fullName evidence="2">Putative transcriptional regulator</fullName>
    </submittedName>
</protein>
<sequence>MTRRKYRSQAGIILDILEVLAREGPQPATRLMYTANLPYNRLRETLLRLVDEGLVEETEDRHYRITEKGREALRVLRDARRVLETLGYKF</sequence>
<evidence type="ECO:0000313" key="3">
    <source>
        <dbReference type="EMBL" id="OWJ54369.1"/>
    </source>
</evidence>
<keyword evidence="5" id="KW-1185">Reference proteome</keyword>
<organism evidence="2 4">
    <name type="scientific">Pyrodictium delaneyi</name>
    <dbReference type="NCBI Taxonomy" id="1273541"/>
    <lineage>
        <taxon>Archaea</taxon>
        <taxon>Thermoproteota</taxon>
        <taxon>Thermoprotei</taxon>
        <taxon>Desulfurococcales</taxon>
        <taxon>Pyrodictiaceae</taxon>
        <taxon>Pyrodictium</taxon>
    </lineage>
</organism>
<dbReference type="Proteomes" id="UP000058613">
    <property type="component" value="Chromosome"/>
</dbReference>
<proteinExistence type="predicted"/>
<evidence type="ECO:0000313" key="4">
    <source>
        <dbReference type="Proteomes" id="UP000058613"/>
    </source>
</evidence>
<dbReference type="InterPro" id="IPR038723">
    <property type="entry name" value="ArnR1-like_HTH"/>
</dbReference>